<gene>
    <name evidence="1" type="ORF">PENTCL1PPCAC_8870</name>
</gene>
<proteinExistence type="predicted"/>
<reference evidence="1" key="1">
    <citation type="submission" date="2023-10" db="EMBL/GenBank/DDBJ databases">
        <title>Genome assembly of Pristionchus species.</title>
        <authorList>
            <person name="Yoshida K."/>
            <person name="Sommer R.J."/>
        </authorList>
    </citation>
    <scope>NUCLEOTIDE SEQUENCE</scope>
    <source>
        <strain evidence="1">RS0144</strain>
    </source>
</reference>
<comment type="caution">
    <text evidence="1">The sequence shown here is derived from an EMBL/GenBank/DDBJ whole genome shotgun (WGS) entry which is preliminary data.</text>
</comment>
<dbReference type="Proteomes" id="UP001432027">
    <property type="component" value="Unassembled WGS sequence"/>
</dbReference>
<dbReference type="EMBL" id="BTSX01000002">
    <property type="protein sequence ID" value="GMS86695.1"/>
    <property type="molecule type" value="Genomic_DNA"/>
</dbReference>
<keyword evidence="2" id="KW-1185">Reference proteome</keyword>
<accession>A0AAV5SVI3</accession>
<evidence type="ECO:0000313" key="1">
    <source>
        <dbReference type="EMBL" id="GMS86695.1"/>
    </source>
</evidence>
<dbReference type="AlphaFoldDB" id="A0AAV5SVI3"/>
<evidence type="ECO:0000313" key="2">
    <source>
        <dbReference type="Proteomes" id="UP001432027"/>
    </source>
</evidence>
<organism evidence="1 2">
    <name type="scientific">Pristionchus entomophagus</name>
    <dbReference type="NCBI Taxonomy" id="358040"/>
    <lineage>
        <taxon>Eukaryota</taxon>
        <taxon>Metazoa</taxon>
        <taxon>Ecdysozoa</taxon>
        <taxon>Nematoda</taxon>
        <taxon>Chromadorea</taxon>
        <taxon>Rhabditida</taxon>
        <taxon>Rhabditina</taxon>
        <taxon>Diplogasteromorpha</taxon>
        <taxon>Diplogasteroidea</taxon>
        <taxon>Neodiplogasteridae</taxon>
        <taxon>Pristionchus</taxon>
    </lineage>
</organism>
<sequence>MAENIQGDRVLLATVCIVMTEEKRKEIFKNYRLGIQFEKIDDAQAAECIAWLTKVDPKDRPTCRDVLESDYLA</sequence>
<protein>
    <submittedName>
        <fullName evidence="1">Uncharacterized protein</fullName>
    </submittedName>
</protein>
<name>A0AAV5SVI3_9BILA</name>